<keyword evidence="10" id="KW-1185">Reference proteome</keyword>
<dbReference type="GO" id="GO:0015648">
    <property type="term" value="F:lipid-linked peptidoglycan transporter activity"/>
    <property type="evidence" value="ECO:0007669"/>
    <property type="project" value="TreeGrafter"/>
</dbReference>
<dbReference type="InterPro" id="IPR004268">
    <property type="entry name" value="MurJ"/>
</dbReference>
<dbReference type="GO" id="GO:0008360">
    <property type="term" value="P:regulation of cell shape"/>
    <property type="evidence" value="ECO:0007669"/>
    <property type="project" value="UniProtKB-KW"/>
</dbReference>
<dbReference type="Proteomes" id="UP000238312">
    <property type="component" value="Unassembled WGS sequence"/>
</dbReference>
<keyword evidence="7 8" id="KW-0472">Membrane</keyword>
<dbReference type="RefSeq" id="WP_181308609.1">
    <property type="nucleotide sequence ID" value="NZ_JBFAIL010000029.1"/>
</dbReference>
<feature type="transmembrane region" description="Helical" evidence="8">
    <location>
        <begin position="126"/>
        <end position="149"/>
    </location>
</feature>
<dbReference type="PRINTS" id="PR01806">
    <property type="entry name" value="VIRFACTRMVIN"/>
</dbReference>
<keyword evidence="5" id="KW-0573">Peptidoglycan synthesis</keyword>
<evidence type="ECO:0000256" key="6">
    <source>
        <dbReference type="ARBA" id="ARBA00022989"/>
    </source>
</evidence>
<protein>
    <submittedName>
        <fullName evidence="9">Putative peptidoglycan lipid II flippase</fullName>
    </submittedName>
</protein>
<evidence type="ECO:0000256" key="4">
    <source>
        <dbReference type="ARBA" id="ARBA00022960"/>
    </source>
</evidence>
<gene>
    <name evidence="9" type="ORF">B0I32_129142</name>
</gene>
<dbReference type="GO" id="GO:0009252">
    <property type="term" value="P:peptidoglycan biosynthetic process"/>
    <property type="evidence" value="ECO:0007669"/>
    <property type="project" value="UniProtKB-KW"/>
</dbReference>
<evidence type="ECO:0000256" key="2">
    <source>
        <dbReference type="ARBA" id="ARBA00022475"/>
    </source>
</evidence>
<accession>A0A2T0M6B3</accession>
<feature type="transmembrane region" description="Helical" evidence="8">
    <location>
        <begin position="469"/>
        <end position="495"/>
    </location>
</feature>
<feature type="transmembrane region" description="Helical" evidence="8">
    <location>
        <begin position="402"/>
        <end position="424"/>
    </location>
</feature>
<feature type="transmembrane region" description="Helical" evidence="8">
    <location>
        <begin position="12"/>
        <end position="29"/>
    </location>
</feature>
<dbReference type="EMBL" id="PVNG01000029">
    <property type="protein sequence ID" value="PRX53024.1"/>
    <property type="molecule type" value="Genomic_DNA"/>
</dbReference>
<dbReference type="Pfam" id="PF03023">
    <property type="entry name" value="MurJ"/>
    <property type="match status" value="1"/>
</dbReference>
<dbReference type="GO" id="GO:0005886">
    <property type="term" value="C:plasma membrane"/>
    <property type="evidence" value="ECO:0007669"/>
    <property type="project" value="UniProtKB-SubCell"/>
</dbReference>
<evidence type="ECO:0000256" key="8">
    <source>
        <dbReference type="SAM" id="Phobius"/>
    </source>
</evidence>
<comment type="subcellular location">
    <subcellularLocation>
        <location evidence="1">Cell membrane</location>
        <topology evidence="1">Multi-pass membrane protein</topology>
    </subcellularLocation>
</comment>
<keyword evidence="6 8" id="KW-1133">Transmembrane helix</keyword>
<keyword evidence="4" id="KW-0133">Cell shape</keyword>
<evidence type="ECO:0000313" key="10">
    <source>
        <dbReference type="Proteomes" id="UP000238312"/>
    </source>
</evidence>
<dbReference type="AlphaFoldDB" id="A0A2T0M6B3"/>
<name>A0A2T0M6B3_9ACTN</name>
<evidence type="ECO:0000256" key="5">
    <source>
        <dbReference type="ARBA" id="ARBA00022984"/>
    </source>
</evidence>
<feature type="transmembrane region" description="Helical" evidence="8">
    <location>
        <begin position="57"/>
        <end position="75"/>
    </location>
</feature>
<feature type="transmembrane region" description="Helical" evidence="8">
    <location>
        <begin position="87"/>
        <end position="114"/>
    </location>
</feature>
<reference evidence="9 10" key="1">
    <citation type="submission" date="2018-03" db="EMBL/GenBank/DDBJ databases">
        <title>Genomic Encyclopedia of Type Strains, Phase III (KMG-III): the genomes of soil and plant-associated and newly described type strains.</title>
        <authorList>
            <person name="Whitman W."/>
        </authorList>
    </citation>
    <scope>NUCLEOTIDE SEQUENCE [LARGE SCALE GENOMIC DNA]</scope>
    <source>
        <strain evidence="9 10">CGMCC 4.7104</strain>
    </source>
</reference>
<dbReference type="PANTHER" id="PTHR47019:SF1">
    <property type="entry name" value="LIPID II FLIPPASE MURJ"/>
    <property type="match status" value="1"/>
</dbReference>
<evidence type="ECO:0000256" key="1">
    <source>
        <dbReference type="ARBA" id="ARBA00004651"/>
    </source>
</evidence>
<feature type="transmembrane region" description="Helical" evidence="8">
    <location>
        <begin position="379"/>
        <end position="396"/>
    </location>
</feature>
<evidence type="ECO:0000313" key="9">
    <source>
        <dbReference type="EMBL" id="PRX53024.1"/>
    </source>
</evidence>
<feature type="transmembrane region" description="Helical" evidence="8">
    <location>
        <begin position="344"/>
        <end position="367"/>
    </location>
</feature>
<feature type="transmembrane region" description="Helical" evidence="8">
    <location>
        <begin position="184"/>
        <end position="207"/>
    </location>
</feature>
<dbReference type="GO" id="GO:0034204">
    <property type="term" value="P:lipid translocation"/>
    <property type="evidence" value="ECO:0007669"/>
    <property type="project" value="TreeGrafter"/>
</dbReference>
<keyword evidence="2" id="KW-1003">Cell membrane</keyword>
<dbReference type="PANTHER" id="PTHR47019">
    <property type="entry name" value="LIPID II FLIPPASE MURJ"/>
    <property type="match status" value="1"/>
</dbReference>
<feature type="transmembrane region" description="Helical" evidence="8">
    <location>
        <begin position="436"/>
        <end position="457"/>
    </location>
</feature>
<evidence type="ECO:0000256" key="7">
    <source>
        <dbReference type="ARBA" id="ARBA00023136"/>
    </source>
</evidence>
<comment type="caution">
    <text evidence="9">The sequence shown here is derived from an EMBL/GenBank/DDBJ whole genome shotgun (WGS) entry which is preliminary data.</text>
</comment>
<sequence length="510" mass="51128">MTATATPRAAKAVGVTAVLVGLGSGLGFVRDLTLGTTFGADAETDAFLVAWTIPETAAPLLIEGAMAFVLVPLFSRALEAGDDLRKLVSATMPALCLALAALSAVTAAGAPWLVGVLAPGIPRADLAVGCMRLTSMTILTFGLAGYLSAALRAQHTFAPPAAIYLAYNAGIVGCVWALSGQGAFGAAVGVAVGGVAMVAVQAPAFALRLGRSRRAPGDGPAGGVALSWGVFVPVAVFTLARQCQVFIERYVGSSLPAGSISHLNYGQKLSQVAMVVSLIAATVSFPRLARAIAAGDGAAARRTLLADLVAAAAIVLLATAVLLVCARDVVTVLLRYGAFTEADAAATAGIMRVYVLGLLGQAVVGVVCRAYFCAARASWYPAVAMAAGLAVMAVLARPSWGVTGIAAANAAGITVTAVLLLVRVRTRIVALPLRDSAGPVGLLLLSATVAAAAGWAARAALAGLPQPVVLALTGAAITAVFCAVAVSTGALTTLTHPSGDTRWTRLRGGA</sequence>
<feature type="transmembrane region" description="Helical" evidence="8">
    <location>
        <begin position="304"/>
        <end position="324"/>
    </location>
</feature>
<proteinExistence type="predicted"/>
<keyword evidence="3 8" id="KW-0812">Transmembrane</keyword>
<feature type="transmembrane region" description="Helical" evidence="8">
    <location>
        <begin position="161"/>
        <end position="178"/>
    </location>
</feature>
<organism evidence="9 10">
    <name type="scientific">Nonomuraea fuscirosea</name>
    <dbReference type="NCBI Taxonomy" id="1291556"/>
    <lineage>
        <taxon>Bacteria</taxon>
        <taxon>Bacillati</taxon>
        <taxon>Actinomycetota</taxon>
        <taxon>Actinomycetes</taxon>
        <taxon>Streptosporangiales</taxon>
        <taxon>Streptosporangiaceae</taxon>
        <taxon>Nonomuraea</taxon>
    </lineage>
</organism>
<evidence type="ECO:0000256" key="3">
    <source>
        <dbReference type="ARBA" id="ARBA00022692"/>
    </source>
</evidence>
<dbReference type="InterPro" id="IPR051050">
    <property type="entry name" value="Lipid_II_flippase_MurJ/MviN"/>
</dbReference>